<dbReference type="InterPro" id="IPR036291">
    <property type="entry name" value="NAD(P)-bd_dom_sf"/>
</dbReference>
<dbReference type="Gene3D" id="3.40.50.720">
    <property type="entry name" value="NAD(P)-binding Rossmann-like Domain"/>
    <property type="match status" value="1"/>
</dbReference>
<dbReference type="GO" id="GO:0016491">
    <property type="term" value="F:oxidoreductase activity"/>
    <property type="evidence" value="ECO:0007669"/>
    <property type="project" value="UniProtKB-KW"/>
</dbReference>
<evidence type="ECO:0000313" key="6">
    <source>
        <dbReference type="Proteomes" id="UP001326715"/>
    </source>
</evidence>
<dbReference type="Pfam" id="PF13561">
    <property type="entry name" value="adh_short_C2"/>
    <property type="match status" value="1"/>
</dbReference>
<dbReference type="OrthoDB" id="9806974at2"/>
<dbReference type="PANTHER" id="PTHR43477:SF1">
    <property type="entry name" value="DIHYDROANTICAPSIN 7-DEHYDROGENASE"/>
    <property type="match status" value="1"/>
</dbReference>
<proteinExistence type="inferred from homology"/>
<evidence type="ECO:0000256" key="2">
    <source>
        <dbReference type="ARBA" id="ARBA00023002"/>
    </source>
</evidence>
<accession>A0A1K1P3X9</accession>
<dbReference type="Proteomes" id="UP000183788">
    <property type="component" value="Unassembled WGS sequence"/>
</dbReference>
<dbReference type="EMBL" id="FPIZ01000004">
    <property type="protein sequence ID" value="SFW42276.1"/>
    <property type="molecule type" value="Genomic_DNA"/>
</dbReference>
<protein>
    <submittedName>
        <fullName evidence="3">NAD(P)-dependent dehydrogenase, short-chain alcohol dehydrogenase family</fullName>
    </submittedName>
    <submittedName>
        <fullName evidence="4">SDR family oxidoreductase</fullName>
    </submittedName>
</protein>
<dbReference type="InterPro" id="IPR051122">
    <property type="entry name" value="SDR_DHRS6-like"/>
</dbReference>
<sequence>MEKIIIAGGTSGIGLATAKLFAEKGAFVIVTGRSEDKLAKAREVNPGINAISLDNTDNTSLKEFFARTGHFHHLILTLSSAKGAGLFATMDLAELRAGFDGKFWPHLQTIQAALPYIDKNGSITIISAASATAVLPGTSGLAAINGALEMMVPILAKELKPLRFNAVSPGVIDTEWWDFLNKEERKATFESYAKGIGVGRIGNPQDVSNLIETVVNNSYINGTVLHVNGGLL</sequence>
<organism evidence="3 5">
    <name type="scientific">Chitinophaga sancti</name>
    <dbReference type="NCBI Taxonomy" id="1004"/>
    <lineage>
        <taxon>Bacteria</taxon>
        <taxon>Pseudomonadati</taxon>
        <taxon>Bacteroidota</taxon>
        <taxon>Chitinophagia</taxon>
        <taxon>Chitinophagales</taxon>
        <taxon>Chitinophagaceae</taxon>
        <taxon>Chitinophaga</taxon>
    </lineage>
</organism>
<dbReference type="AlphaFoldDB" id="A0A1K1P3X9"/>
<evidence type="ECO:0000313" key="3">
    <source>
        <dbReference type="EMBL" id="SFW42276.1"/>
    </source>
</evidence>
<evidence type="ECO:0000313" key="4">
    <source>
        <dbReference type="EMBL" id="WQG87418.1"/>
    </source>
</evidence>
<dbReference type="RefSeq" id="WP_072358975.1">
    <property type="nucleotide sequence ID" value="NZ_CP139972.1"/>
</dbReference>
<keyword evidence="2" id="KW-0560">Oxidoreductase</keyword>
<reference evidence="3 5" key="1">
    <citation type="submission" date="2016-11" db="EMBL/GenBank/DDBJ databases">
        <authorList>
            <person name="Jaros S."/>
            <person name="Januszkiewicz K."/>
            <person name="Wedrychowicz H."/>
        </authorList>
    </citation>
    <scope>NUCLEOTIDE SEQUENCE [LARGE SCALE GENOMIC DNA]</scope>
    <source>
        <strain evidence="3 5">DSM 784</strain>
    </source>
</reference>
<reference evidence="4 6" key="2">
    <citation type="submission" date="2023-11" db="EMBL/GenBank/DDBJ databases">
        <title>MicrobeMod: A computational toolkit for identifying prokaryotic methylation and restriction-modification with nanopore sequencing.</title>
        <authorList>
            <person name="Crits-Christoph A."/>
            <person name="Kang S.C."/>
            <person name="Lee H."/>
            <person name="Ostrov N."/>
        </authorList>
    </citation>
    <scope>NUCLEOTIDE SEQUENCE [LARGE SCALE GENOMIC DNA]</scope>
    <source>
        <strain evidence="4 6">ATCC 23090</strain>
    </source>
</reference>
<dbReference type="SUPFAM" id="SSF51735">
    <property type="entry name" value="NAD(P)-binding Rossmann-fold domains"/>
    <property type="match status" value="1"/>
</dbReference>
<evidence type="ECO:0000313" key="5">
    <source>
        <dbReference type="Proteomes" id="UP000183788"/>
    </source>
</evidence>
<dbReference type="STRING" id="1004.SAMN05661012_01758"/>
<dbReference type="InterPro" id="IPR002347">
    <property type="entry name" value="SDR_fam"/>
</dbReference>
<dbReference type="EMBL" id="CP140154">
    <property type="protein sequence ID" value="WQG87418.1"/>
    <property type="molecule type" value="Genomic_DNA"/>
</dbReference>
<dbReference type="PRINTS" id="PR00081">
    <property type="entry name" value="GDHRDH"/>
</dbReference>
<gene>
    <name evidence="3" type="ORF">SAMN05661012_01758</name>
    <name evidence="4" type="ORF">SR876_21060</name>
</gene>
<dbReference type="PANTHER" id="PTHR43477">
    <property type="entry name" value="DIHYDROANTICAPSIN 7-DEHYDROGENASE"/>
    <property type="match status" value="1"/>
</dbReference>
<dbReference type="Proteomes" id="UP001326715">
    <property type="component" value="Chromosome"/>
</dbReference>
<evidence type="ECO:0000256" key="1">
    <source>
        <dbReference type="ARBA" id="ARBA00006484"/>
    </source>
</evidence>
<keyword evidence="6" id="KW-1185">Reference proteome</keyword>
<comment type="similarity">
    <text evidence="1">Belongs to the short-chain dehydrogenases/reductases (SDR) family.</text>
</comment>
<name>A0A1K1P3X9_9BACT</name>